<dbReference type="PROSITE" id="PS51133">
    <property type="entry name" value="ZF_TFIIS_2"/>
    <property type="match status" value="1"/>
</dbReference>
<evidence type="ECO:0000256" key="2">
    <source>
        <dbReference type="ARBA" id="ARBA00022478"/>
    </source>
</evidence>
<dbReference type="Proteomes" id="UP001372338">
    <property type="component" value="Unassembled WGS sequence"/>
</dbReference>
<evidence type="ECO:0000313" key="14">
    <source>
        <dbReference type="EMBL" id="KAK7258476.1"/>
    </source>
</evidence>
<comment type="function">
    <text evidence="9">DNA-dependent RNA polymerase catalyzes the transcription of DNA into RNA using the four ribonucleoside triphosphates as substrates.</text>
</comment>
<keyword evidence="4 11" id="KW-0863">Zinc-finger</keyword>
<reference evidence="14 15" key="1">
    <citation type="submission" date="2024-01" db="EMBL/GenBank/DDBJ databases">
        <title>The genomes of 5 underutilized Papilionoideae crops provide insights into root nodulation and disease resistanc.</title>
        <authorList>
            <person name="Yuan L."/>
        </authorList>
    </citation>
    <scope>NUCLEOTIDE SEQUENCE [LARGE SCALE GENOMIC DNA]</scope>
    <source>
        <strain evidence="14">ZHUSHIDOU_FW_LH</strain>
        <tissue evidence="14">Leaf</tissue>
    </source>
</reference>
<keyword evidence="2 9" id="KW-0240">DNA-directed RNA polymerase</keyword>
<evidence type="ECO:0000256" key="9">
    <source>
        <dbReference type="PIRNR" id="PIRNR005586"/>
    </source>
</evidence>
<feature type="binding site" evidence="10">
    <location>
        <position position="34"/>
    </location>
    <ligand>
        <name>Zn(2+)</name>
        <dbReference type="ChEBI" id="CHEBI:29105"/>
        <label>1</label>
    </ligand>
</feature>
<gene>
    <name evidence="14" type="ORF">RIF29_24055</name>
</gene>
<feature type="binding site" evidence="10">
    <location>
        <position position="37"/>
    </location>
    <ligand>
        <name>Zn(2+)</name>
        <dbReference type="ChEBI" id="CHEBI:29105"/>
        <label>1</label>
    </ligand>
</feature>
<evidence type="ECO:0000256" key="1">
    <source>
        <dbReference type="ARBA" id="ARBA00004123"/>
    </source>
</evidence>
<keyword evidence="5 10" id="KW-0862">Zinc</keyword>
<dbReference type="PROSITE" id="PS01030">
    <property type="entry name" value="RNA_POL_M_15KD"/>
    <property type="match status" value="1"/>
</dbReference>
<dbReference type="InterPro" id="IPR012164">
    <property type="entry name" value="Rpa12/Rpb9/Rpc10/TFS"/>
</dbReference>
<dbReference type="InterPro" id="IPR029401">
    <property type="entry name" value="Nudix_N"/>
</dbReference>
<dbReference type="GO" id="GO:0008270">
    <property type="term" value="F:zinc ion binding"/>
    <property type="evidence" value="ECO:0007669"/>
    <property type="project" value="UniProtKB-KW"/>
</dbReference>
<dbReference type="GO" id="GO:0006355">
    <property type="term" value="P:regulation of DNA-templated transcription"/>
    <property type="evidence" value="ECO:0007669"/>
    <property type="project" value="InterPro"/>
</dbReference>
<organism evidence="14 15">
    <name type="scientific">Crotalaria pallida</name>
    <name type="common">Smooth rattlebox</name>
    <name type="synonym">Crotalaria striata</name>
    <dbReference type="NCBI Taxonomy" id="3830"/>
    <lineage>
        <taxon>Eukaryota</taxon>
        <taxon>Viridiplantae</taxon>
        <taxon>Streptophyta</taxon>
        <taxon>Embryophyta</taxon>
        <taxon>Tracheophyta</taxon>
        <taxon>Spermatophyta</taxon>
        <taxon>Magnoliopsida</taxon>
        <taxon>eudicotyledons</taxon>
        <taxon>Gunneridae</taxon>
        <taxon>Pentapetalae</taxon>
        <taxon>rosids</taxon>
        <taxon>fabids</taxon>
        <taxon>Fabales</taxon>
        <taxon>Fabaceae</taxon>
        <taxon>Papilionoideae</taxon>
        <taxon>50 kb inversion clade</taxon>
        <taxon>genistoids sensu lato</taxon>
        <taxon>core genistoids</taxon>
        <taxon>Crotalarieae</taxon>
        <taxon>Crotalaria</taxon>
    </lineage>
</organism>
<evidence type="ECO:0000256" key="3">
    <source>
        <dbReference type="ARBA" id="ARBA00022723"/>
    </source>
</evidence>
<comment type="similarity">
    <text evidence="9 12">Belongs to the archaeal rpoM/eukaryotic RPA12/RPB9/RPC11 RNA polymerase family.</text>
</comment>
<dbReference type="Pfam" id="PF14803">
    <property type="entry name" value="Zn_ribbon_Nudix"/>
    <property type="match status" value="1"/>
</dbReference>
<keyword evidence="8 9" id="KW-0539">Nucleus</keyword>
<dbReference type="GO" id="GO:0003676">
    <property type="term" value="F:nucleic acid binding"/>
    <property type="evidence" value="ECO:0007669"/>
    <property type="project" value="InterPro"/>
</dbReference>
<dbReference type="SMART" id="SM00440">
    <property type="entry name" value="ZnF_C2C2"/>
    <property type="match status" value="1"/>
</dbReference>
<keyword evidence="7 9" id="KW-0804">Transcription</keyword>
<evidence type="ECO:0000256" key="10">
    <source>
        <dbReference type="PIRSR" id="PIRSR005586-1"/>
    </source>
</evidence>
<accession>A0AAN9I2W0</accession>
<dbReference type="Gene3D" id="2.20.70.10">
    <property type="match status" value="1"/>
</dbReference>
<dbReference type="CDD" id="cd10509">
    <property type="entry name" value="Zn-ribbon_RPC11"/>
    <property type="match status" value="1"/>
</dbReference>
<dbReference type="SUPFAM" id="SSF57783">
    <property type="entry name" value="Zinc beta-ribbon"/>
    <property type="match status" value="1"/>
</dbReference>
<feature type="domain" description="TFIIS-type" evidence="13">
    <location>
        <begin position="75"/>
        <end position="115"/>
    </location>
</feature>
<feature type="binding site" evidence="10">
    <location>
        <position position="82"/>
    </location>
    <ligand>
        <name>Zn(2+)</name>
        <dbReference type="ChEBI" id="CHEBI:29105"/>
        <label>2</label>
    </ligand>
</feature>
<dbReference type="GO" id="GO:0006386">
    <property type="term" value="P:termination of RNA polymerase III transcription"/>
    <property type="evidence" value="ECO:0007669"/>
    <property type="project" value="TreeGrafter"/>
</dbReference>
<evidence type="ECO:0000256" key="6">
    <source>
        <dbReference type="ARBA" id="ARBA00023015"/>
    </source>
</evidence>
<dbReference type="Gene3D" id="2.20.25.10">
    <property type="match status" value="1"/>
</dbReference>
<dbReference type="EMBL" id="JAYWIO010000005">
    <property type="protein sequence ID" value="KAK7258476.1"/>
    <property type="molecule type" value="Genomic_DNA"/>
</dbReference>
<dbReference type="InterPro" id="IPR019761">
    <property type="entry name" value="DNA-dir_RNA_pol-M_15_CS"/>
</dbReference>
<dbReference type="SMART" id="SM00661">
    <property type="entry name" value="RPOL9"/>
    <property type="match status" value="1"/>
</dbReference>
<evidence type="ECO:0000256" key="11">
    <source>
        <dbReference type="PIRSR" id="PIRSR005586-2"/>
    </source>
</evidence>
<evidence type="ECO:0000256" key="4">
    <source>
        <dbReference type="ARBA" id="ARBA00022771"/>
    </source>
</evidence>
<dbReference type="InterPro" id="IPR001222">
    <property type="entry name" value="Znf_TFIIS"/>
</dbReference>
<feature type="binding site" evidence="10">
    <location>
        <position position="107"/>
    </location>
    <ligand>
        <name>Zn(2+)</name>
        <dbReference type="ChEBI" id="CHEBI:29105"/>
        <label>2</label>
    </ligand>
</feature>
<evidence type="ECO:0000256" key="5">
    <source>
        <dbReference type="ARBA" id="ARBA00022833"/>
    </source>
</evidence>
<name>A0AAN9I2W0_CROPI</name>
<protein>
    <recommendedName>
        <fullName evidence="9">DNA-directed RNA polymerase subunit</fullName>
    </recommendedName>
</protein>
<proteinExistence type="inferred from homology"/>
<dbReference type="PIRSF" id="PIRSF005586">
    <property type="entry name" value="RNApol_RpoM"/>
    <property type="match status" value="1"/>
</dbReference>
<dbReference type="PANTHER" id="PTHR11239">
    <property type="entry name" value="DNA-DIRECTED RNA POLYMERASE"/>
    <property type="match status" value="1"/>
</dbReference>
<evidence type="ECO:0000256" key="8">
    <source>
        <dbReference type="ARBA" id="ARBA00023242"/>
    </source>
</evidence>
<evidence type="ECO:0000256" key="7">
    <source>
        <dbReference type="ARBA" id="ARBA00023163"/>
    </source>
</evidence>
<feature type="binding site" evidence="10">
    <location>
        <position position="15"/>
    </location>
    <ligand>
        <name>Zn(2+)</name>
        <dbReference type="ChEBI" id="CHEBI:29105"/>
        <label>1</label>
    </ligand>
</feature>
<dbReference type="GO" id="GO:0005666">
    <property type="term" value="C:RNA polymerase III complex"/>
    <property type="evidence" value="ECO:0007669"/>
    <property type="project" value="TreeGrafter"/>
</dbReference>
<feature type="binding site" evidence="10">
    <location>
        <position position="12"/>
    </location>
    <ligand>
        <name>Zn(2+)</name>
        <dbReference type="ChEBI" id="CHEBI:29105"/>
        <label>1</label>
    </ligand>
</feature>
<dbReference type="PANTHER" id="PTHR11239:SF12">
    <property type="entry name" value="DNA-DIRECTED RNA POLYMERASE III SUBUNIT RPC10"/>
    <property type="match status" value="1"/>
</dbReference>
<comment type="subcellular location">
    <subcellularLocation>
        <location evidence="1 9">Nucleus</location>
    </subcellularLocation>
</comment>
<feature type="binding site" evidence="10">
    <location>
        <position position="79"/>
    </location>
    <ligand>
        <name>Zn(2+)</name>
        <dbReference type="ChEBI" id="CHEBI:29105"/>
        <label>2</label>
    </ligand>
</feature>
<keyword evidence="3 10" id="KW-0479">Metal-binding</keyword>
<sequence length="117" mass="13604">MVQELVFKMEFCPTCGNMLQYELPNLGRPSRFFCPTCPYVCYIENRIKIKRKQRLARKAIDPVITINDMKDAPTTEAACPRCGHDKASFQQFQTRSADEPATIFYMCLKCKHSWREG</sequence>
<dbReference type="GO" id="GO:0003899">
    <property type="term" value="F:DNA-directed RNA polymerase activity"/>
    <property type="evidence" value="ECO:0007669"/>
    <property type="project" value="InterPro"/>
</dbReference>
<dbReference type="InterPro" id="IPR006288">
    <property type="entry name" value="TFS"/>
</dbReference>
<evidence type="ECO:0000313" key="15">
    <source>
        <dbReference type="Proteomes" id="UP001372338"/>
    </source>
</evidence>
<dbReference type="InterPro" id="IPR034014">
    <property type="entry name" value="Zn_ribbon_RPC11_C"/>
</dbReference>
<keyword evidence="6" id="KW-0805">Transcription regulation</keyword>
<feature type="zinc finger region" description="C4-type" evidence="11">
    <location>
        <begin position="12"/>
        <end position="37"/>
    </location>
</feature>
<evidence type="ECO:0000256" key="12">
    <source>
        <dbReference type="RuleBase" id="RU003474"/>
    </source>
</evidence>
<dbReference type="AlphaFoldDB" id="A0AAN9I2W0"/>
<evidence type="ECO:0000259" key="13">
    <source>
        <dbReference type="PROSITE" id="PS51133"/>
    </source>
</evidence>
<dbReference type="InterPro" id="IPR001529">
    <property type="entry name" value="Zn_ribbon_RPB9"/>
</dbReference>
<dbReference type="NCBIfam" id="TIGR01384">
    <property type="entry name" value="TFS_arch"/>
    <property type="match status" value="1"/>
</dbReference>
<comment type="caution">
    <text evidence="14">The sequence shown here is derived from an EMBL/GenBank/DDBJ whole genome shotgun (WGS) entry which is preliminary data.</text>
</comment>
<dbReference type="Pfam" id="PF01096">
    <property type="entry name" value="Zn_ribbon_TFIIS"/>
    <property type="match status" value="1"/>
</dbReference>
<keyword evidence="15" id="KW-1185">Reference proteome</keyword>
<feature type="binding site" evidence="10">
    <location>
        <position position="110"/>
    </location>
    <ligand>
        <name>Zn(2+)</name>
        <dbReference type="ChEBI" id="CHEBI:29105"/>
        <label>2</label>
    </ligand>
</feature>